<dbReference type="PANTHER" id="PTHR42696:SF2">
    <property type="entry name" value="ASPARTATE AMMONIA-LYASE"/>
    <property type="match status" value="1"/>
</dbReference>
<dbReference type="InterPro" id="IPR024083">
    <property type="entry name" value="Fumarase/histidase_N"/>
</dbReference>
<dbReference type="InterPro" id="IPR020557">
    <property type="entry name" value="Fumarate_lyase_CS"/>
</dbReference>
<keyword evidence="1 4" id="KW-0456">Lyase</keyword>
<dbReference type="EMBL" id="JBJYXY010000001">
    <property type="protein sequence ID" value="MFN2975570.1"/>
    <property type="molecule type" value="Genomic_DNA"/>
</dbReference>
<sequence>MNQGEEIRQESDSLGAVDVPALALYGAQTVRAIENFPISGLTASPYLIRAIAAIKLAAAQANGTLGLLTVDQARAIRQAAQEVLDGRFHDQFPVDVFQAGAGVSFHMNANEVIANRANQILAPDAVTLGTYVPVHPNDHVNYGQSTNDVFPTAMRVSALLAIRDLQPVLTSLAEAFDGKAQEFDPILKSGRTHLQDATPIRMGQEFAAYARAIRSAASAISTAAEPLHELGLGGSAVGTGINTHPEYRALAIRNLARVTDLPLRPADDMRFAMQSCASVATLSGALRSLGLEIVRISNDLRLLASGPNTGLREIDLPPLQPGSSIMPGKVNPVLAELAAMIGFQVAGNDTAIALAVQAGQLELNVMMPTMTHNLLQSITILTNFLREFDHRCIRGITANADRCALYAASTVALATALNPYIGYRRAAEVAKQSVQTGRSIIEIVRSEKLLSEAQIATILDARAMTEPRAPEEKPTA</sequence>
<proteinExistence type="predicted"/>
<dbReference type="PROSITE" id="PS00163">
    <property type="entry name" value="FUMARATE_LYASES"/>
    <property type="match status" value="1"/>
</dbReference>
<dbReference type="NCBIfam" id="NF008909">
    <property type="entry name" value="PRK12273.1"/>
    <property type="match status" value="1"/>
</dbReference>
<evidence type="ECO:0000259" key="2">
    <source>
        <dbReference type="Pfam" id="PF00206"/>
    </source>
</evidence>
<evidence type="ECO:0000256" key="1">
    <source>
        <dbReference type="ARBA" id="ARBA00023239"/>
    </source>
</evidence>
<evidence type="ECO:0000259" key="3">
    <source>
        <dbReference type="Pfam" id="PF10415"/>
    </source>
</evidence>
<evidence type="ECO:0000313" key="4">
    <source>
        <dbReference type="EMBL" id="MFN2975570.1"/>
    </source>
</evidence>
<keyword evidence="5" id="KW-1185">Reference proteome</keyword>
<dbReference type="Pfam" id="PF10415">
    <property type="entry name" value="FumaraseC_C"/>
    <property type="match status" value="1"/>
</dbReference>
<dbReference type="InterPro" id="IPR018951">
    <property type="entry name" value="Fumarase_C_C"/>
</dbReference>
<feature type="domain" description="Fumarate lyase N-terminal" evidence="2">
    <location>
        <begin position="15"/>
        <end position="347"/>
    </location>
</feature>
<comment type="caution">
    <text evidence="4">The sequence shown here is derived from an EMBL/GenBank/DDBJ whole genome shotgun (WGS) entry which is preliminary data.</text>
</comment>
<dbReference type="PRINTS" id="PR00145">
    <property type="entry name" value="ARGSUCLYASE"/>
</dbReference>
<evidence type="ECO:0000313" key="5">
    <source>
        <dbReference type="Proteomes" id="UP001634747"/>
    </source>
</evidence>
<dbReference type="Pfam" id="PF00206">
    <property type="entry name" value="Lyase_1"/>
    <property type="match status" value="1"/>
</dbReference>
<dbReference type="RefSeq" id="WP_263412907.1">
    <property type="nucleotide sequence ID" value="NZ_BAABBH010000001.1"/>
</dbReference>
<dbReference type="InterPro" id="IPR008948">
    <property type="entry name" value="L-Aspartase-like"/>
</dbReference>
<protein>
    <submittedName>
        <fullName evidence="4">Aspartate ammonia-lyase</fullName>
        <ecNumber evidence="4">4.3.1.1</ecNumber>
    </submittedName>
</protein>
<organism evidence="4 5">
    <name type="scientific">Terriglobus aquaticus</name>
    <dbReference type="NCBI Taxonomy" id="940139"/>
    <lineage>
        <taxon>Bacteria</taxon>
        <taxon>Pseudomonadati</taxon>
        <taxon>Acidobacteriota</taxon>
        <taxon>Terriglobia</taxon>
        <taxon>Terriglobales</taxon>
        <taxon>Acidobacteriaceae</taxon>
        <taxon>Terriglobus</taxon>
    </lineage>
</organism>
<dbReference type="GO" id="GO:0008797">
    <property type="term" value="F:aspartate ammonia-lyase activity"/>
    <property type="evidence" value="ECO:0007669"/>
    <property type="project" value="UniProtKB-EC"/>
</dbReference>
<dbReference type="Gene3D" id="1.10.40.30">
    <property type="entry name" value="Fumarase/aspartase (C-terminal domain)"/>
    <property type="match status" value="1"/>
</dbReference>
<accession>A0ABW9KLU8</accession>
<name>A0ABW9KLU8_9BACT</name>
<dbReference type="Proteomes" id="UP001634747">
    <property type="component" value="Unassembled WGS sequence"/>
</dbReference>
<reference evidence="4 5" key="1">
    <citation type="submission" date="2024-12" db="EMBL/GenBank/DDBJ databases">
        <authorList>
            <person name="Lee Y."/>
        </authorList>
    </citation>
    <scope>NUCLEOTIDE SEQUENCE [LARGE SCALE GENOMIC DNA]</scope>
    <source>
        <strain evidence="4 5">03SUJ4</strain>
    </source>
</reference>
<dbReference type="PRINTS" id="PR00149">
    <property type="entry name" value="FUMRATELYASE"/>
</dbReference>
<dbReference type="InterPro" id="IPR051546">
    <property type="entry name" value="Aspartate_Ammonia-Lyase"/>
</dbReference>
<dbReference type="SUPFAM" id="SSF48557">
    <property type="entry name" value="L-aspartase-like"/>
    <property type="match status" value="1"/>
</dbReference>
<dbReference type="EC" id="4.3.1.1" evidence="4"/>
<dbReference type="PANTHER" id="PTHR42696">
    <property type="entry name" value="ASPARTATE AMMONIA-LYASE"/>
    <property type="match status" value="1"/>
</dbReference>
<dbReference type="InterPro" id="IPR000362">
    <property type="entry name" value="Fumarate_lyase_fam"/>
</dbReference>
<dbReference type="Gene3D" id="1.20.200.10">
    <property type="entry name" value="Fumarase/aspartase (Central domain)"/>
    <property type="match status" value="1"/>
</dbReference>
<gene>
    <name evidence="4" type="ORF">ACK2TP_07330</name>
</gene>
<dbReference type="InterPro" id="IPR022761">
    <property type="entry name" value="Fumarate_lyase_N"/>
</dbReference>
<feature type="domain" description="Fumarase C C-terminal" evidence="3">
    <location>
        <begin position="413"/>
        <end position="466"/>
    </location>
</feature>
<dbReference type="Gene3D" id="1.10.275.10">
    <property type="entry name" value="Fumarase/aspartase (N-terminal domain)"/>
    <property type="match status" value="1"/>
</dbReference>